<keyword evidence="6" id="KW-0574">Periplasm</keyword>
<evidence type="ECO:0000256" key="2">
    <source>
        <dbReference type="ARBA" id="ARBA00005182"/>
    </source>
</evidence>
<accession>A0A657LRD3</accession>
<dbReference type="EMBL" id="LSRP01000123">
    <property type="protein sequence ID" value="OJF91667.1"/>
    <property type="molecule type" value="Genomic_DNA"/>
</dbReference>
<dbReference type="GO" id="GO:0042121">
    <property type="term" value="P:alginic acid biosynthetic process"/>
    <property type="evidence" value="ECO:0007669"/>
    <property type="project" value="UniProtKB-UniPathway"/>
</dbReference>
<dbReference type="AlphaFoldDB" id="A0A657LRD3"/>
<evidence type="ECO:0000256" key="7">
    <source>
        <dbReference type="ARBA" id="ARBA00022841"/>
    </source>
</evidence>
<evidence type="ECO:0000313" key="8">
    <source>
        <dbReference type="EMBL" id="OJF91667.1"/>
    </source>
</evidence>
<gene>
    <name evidence="8" type="ORF">AX760_23160</name>
</gene>
<sequence length="197" mass="21308">MVLSPAAFSSDDGGIYDPSIPREWTFVRFVSKGRAADLTAQIDDKVISFVDNAVSQYMARAPGLYSLTVNGKSEELAIEPSQFLTIVLDPSSAKSVIIHDNFTQDPAKCSLALYNITKQPLSLTALAKRTPVLENVASLSGASRAVNAVSIDLNVEASGEILKSFRKTLLRRRSVTSIFVFSEKPDDILLTLAAAKN</sequence>
<name>A0A657LRD3_9HYPH</name>
<evidence type="ECO:0000256" key="5">
    <source>
        <dbReference type="ARBA" id="ARBA00022729"/>
    </source>
</evidence>
<comment type="caution">
    <text evidence="8">The sequence shown here is derived from an EMBL/GenBank/DDBJ whole genome shotgun (WGS) entry which is preliminary data.</text>
</comment>
<keyword evidence="9" id="KW-1185">Reference proteome</keyword>
<comment type="subcellular location">
    <subcellularLocation>
        <location evidence="1">Periplasm</location>
    </subcellularLocation>
</comment>
<dbReference type="UniPathway" id="UPA00286"/>
<comment type="similarity">
    <text evidence="3">Belongs to the AlgF family.</text>
</comment>
<reference evidence="8 9" key="1">
    <citation type="submission" date="2016-02" db="EMBL/GenBank/DDBJ databases">
        <title>Genome sequencing of a beta-galactosidase producing bacteria Rhizobium sp. 59.</title>
        <authorList>
            <person name="Wang D."/>
            <person name="Kot W."/>
            <person name="Qin Y."/>
            <person name="Hansen L."/>
            <person name="Naqvi K."/>
            <person name="Rensing C."/>
        </authorList>
    </citation>
    <scope>NUCLEOTIDE SEQUENCE [LARGE SCALE GENOMIC DNA]</scope>
    <source>
        <strain evidence="8 9">59</strain>
    </source>
</reference>
<dbReference type="Pfam" id="PF11182">
    <property type="entry name" value="AlgF"/>
    <property type="match status" value="1"/>
</dbReference>
<organism evidence="8 9">
    <name type="scientific">Pararhizobium antarcticum</name>
    <dbReference type="NCBI Taxonomy" id="1798805"/>
    <lineage>
        <taxon>Bacteria</taxon>
        <taxon>Pseudomonadati</taxon>
        <taxon>Pseudomonadota</taxon>
        <taxon>Alphaproteobacteria</taxon>
        <taxon>Hyphomicrobiales</taxon>
        <taxon>Rhizobiaceae</taxon>
        <taxon>Rhizobium/Agrobacterium group</taxon>
        <taxon>Pararhizobium</taxon>
    </lineage>
</organism>
<comment type="pathway">
    <text evidence="2">Glycan biosynthesis; alginate biosynthesis.</text>
</comment>
<evidence type="ECO:0000256" key="4">
    <source>
        <dbReference type="ARBA" id="ARBA00013964"/>
    </source>
</evidence>
<dbReference type="InterPro" id="IPR035422">
    <property type="entry name" value="AlgF"/>
</dbReference>
<dbReference type="Proteomes" id="UP000182661">
    <property type="component" value="Unassembled WGS sequence"/>
</dbReference>
<evidence type="ECO:0000256" key="6">
    <source>
        <dbReference type="ARBA" id="ARBA00022764"/>
    </source>
</evidence>
<keyword evidence="5" id="KW-0732">Signal</keyword>
<evidence type="ECO:0000256" key="3">
    <source>
        <dbReference type="ARBA" id="ARBA00010033"/>
    </source>
</evidence>
<proteinExistence type="inferred from homology"/>
<keyword evidence="7" id="KW-0016">Alginate biosynthesis</keyword>
<evidence type="ECO:0000313" key="9">
    <source>
        <dbReference type="Proteomes" id="UP000182661"/>
    </source>
</evidence>
<protein>
    <recommendedName>
        <fullName evidence="4">Alginate biosynthesis protein AlgF</fullName>
    </recommendedName>
</protein>
<evidence type="ECO:0000256" key="1">
    <source>
        <dbReference type="ARBA" id="ARBA00004418"/>
    </source>
</evidence>
<dbReference type="GO" id="GO:0042597">
    <property type="term" value="C:periplasmic space"/>
    <property type="evidence" value="ECO:0007669"/>
    <property type="project" value="UniProtKB-SubCell"/>
</dbReference>